<reference evidence="1 2" key="1">
    <citation type="submission" date="2015-11" db="EMBL/GenBank/DDBJ databases">
        <authorList>
            <person name="Sahl J."/>
            <person name="Wagner D."/>
            <person name="Keim P."/>
        </authorList>
    </citation>
    <scope>NUCLEOTIDE SEQUENCE [LARGE SCALE GENOMIC DNA]</scope>
    <source>
        <strain evidence="1 2">BDU18</strain>
    </source>
</reference>
<evidence type="ECO:0000313" key="2">
    <source>
        <dbReference type="Proteomes" id="UP000070255"/>
    </source>
</evidence>
<dbReference type="EMBL" id="LNJQ01000002">
    <property type="protein sequence ID" value="KWZ39856.1"/>
    <property type="molecule type" value="Genomic_DNA"/>
</dbReference>
<proteinExistence type="predicted"/>
<gene>
    <name evidence="1" type="ORF">WS72_18475</name>
</gene>
<keyword evidence="2" id="KW-1185">Reference proteome</keyword>
<comment type="caution">
    <text evidence="1">The sequence shown here is derived from an EMBL/GenBank/DDBJ whole genome shotgun (WGS) entry which is preliminary data.</text>
</comment>
<evidence type="ECO:0000313" key="1">
    <source>
        <dbReference type="EMBL" id="KWZ39856.1"/>
    </source>
</evidence>
<sequence length="347" mass="38099">MRVLSEDEALTHRGSLLSTDGKVVASYDLEQQDKVTGLYHSLADAPGILNAAVKPFQLAYRDVPAVHVINGMGVALGDSVMGLTAIEALRRENPELRCVMYRPGRAPTHTDGLYQLAAGVVADMRWLPRALRDLSASERVIDLGNQLFWPEFATLPMIDFFLWALGVDPALVPAEAKRNDWLKRLCLPNLATDLPSGGYVLFCSTASTPIRSVPAELRREFVDRLWQTFRLPVVGFEPIDHPHYVDVRPLSPDTGSFVAWVKGARFLLSADTAAVHIAAGFDVPTTALFTTIKPELRVRYYPLCRAVALDLPGLDGVHATSRAQDLSMLEDAYRALSVADLPIALEA</sequence>
<name>A0ABR5TCN1_9BURK</name>
<dbReference type="RefSeq" id="WP_060822395.1">
    <property type="nucleotide sequence ID" value="NZ_LNJQ01000002.1"/>
</dbReference>
<dbReference type="Proteomes" id="UP000070255">
    <property type="component" value="Unassembled WGS sequence"/>
</dbReference>
<dbReference type="Gene3D" id="3.40.50.2000">
    <property type="entry name" value="Glycogen Phosphorylase B"/>
    <property type="match status" value="1"/>
</dbReference>
<protein>
    <submittedName>
        <fullName evidence="1">ADP-heptose--LPS heptosyltransferase</fullName>
    </submittedName>
</protein>
<dbReference type="SUPFAM" id="SSF53756">
    <property type="entry name" value="UDP-Glycosyltransferase/glycogen phosphorylase"/>
    <property type="match status" value="1"/>
</dbReference>
<organism evidence="1 2">
    <name type="scientific">Burkholderia savannae</name>
    <dbReference type="NCBI Taxonomy" id="1637837"/>
    <lineage>
        <taxon>Bacteria</taxon>
        <taxon>Pseudomonadati</taxon>
        <taxon>Pseudomonadota</taxon>
        <taxon>Betaproteobacteria</taxon>
        <taxon>Burkholderiales</taxon>
        <taxon>Burkholderiaceae</taxon>
        <taxon>Burkholderia</taxon>
        <taxon>pseudomallei group</taxon>
    </lineage>
</organism>
<accession>A0ABR5TCN1</accession>